<reference evidence="1" key="1">
    <citation type="submission" date="2016-01" db="EMBL/GenBank/DDBJ databases">
        <authorList>
            <person name="Peeters C."/>
        </authorList>
    </citation>
    <scope>NUCLEOTIDE SEQUENCE</scope>
    <source>
        <strain evidence="1">LMG 29322</strain>
    </source>
</reference>
<dbReference type="SUPFAM" id="SSF50630">
    <property type="entry name" value="Acid proteases"/>
    <property type="match status" value="1"/>
</dbReference>
<keyword evidence="2" id="KW-1185">Reference proteome</keyword>
<dbReference type="EMBL" id="FCOA02000003">
    <property type="protein sequence ID" value="SAK49817.1"/>
    <property type="molecule type" value="Genomic_DNA"/>
</dbReference>
<name>A0A157ZY45_9BURK</name>
<dbReference type="OrthoDB" id="185963at2"/>
<protein>
    <submittedName>
        <fullName evidence="1">Uncharacterized protein</fullName>
    </submittedName>
</protein>
<dbReference type="InterPro" id="IPR001969">
    <property type="entry name" value="Aspartic_peptidase_AS"/>
</dbReference>
<dbReference type="AlphaFoldDB" id="A0A157ZY45"/>
<dbReference type="Gene3D" id="2.40.70.10">
    <property type="entry name" value="Acid Proteases"/>
    <property type="match status" value="1"/>
</dbReference>
<accession>A0A157ZY45</accession>
<dbReference type="Proteomes" id="UP000054851">
    <property type="component" value="Unassembled WGS sequence"/>
</dbReference>
<evidence type="ECO:0000313" key="2">
    <source>
        <dbReference type="Proteomes" id="UP000054851"/>
    </source>
</evidence>
<organism evidence="1 2">
    <name type="scientific">Caballeronia hypogeia</name>
    <dbReference type="NCBI Taxonomy" id="1777140"/>
    <lineage>
        <taxon>Bacteria</taxon>
        <taxon>Pseudomonadati</taxon>
        <taxon>Pseudomonadota</taxon>
        <taxon>Betaproteobacteria</taxon>
        <taxon>Burkholderiales</taxon>
        <taxon>Burkholderiaceae</taxon>
        <taxon>Caballeronia</taxon>
    </lineage>
</organism>
<dbReference type="SUPFAM" id="SSF48452">
    <property type="entry name" value="TPR-like"/>
    <property type="match status" value="1"/>
</dbReference>
<dbReference type="InterPro" id="IPR034122">
    <property type="entry name" value="Retropepsin-like_bacterial"/>
</dbReference>
<dbReference type="CDD" id="cd05483">
    <property type="entry name" value="retropepsin_like_bacteria"/>
    <property type="match status" value="1"/>
</dbReference>
<dbReference type="GO" id="GO:0004190">
    <property type="term" value="F:aspartic-type endopeptidase activity"/>
    <property type="evidence" value="ECO:0007669"/>
    <property type="project" value="InterPro"/>
</dbReference>
<proteinExistence type="predicted"/>
<dbReference type="Pfam" id="PF13975">
    <property type="entry name" value="gag-asp_proteas"/>
    <property type="match status" value="1"/>
</dbReference>
<dbReference type="InterPro" id="IPR011990">
    <property type="entry name" value="TPR-like_helical_dom_sf"/>
</dbReference>
<evidence type="ECO:0000313" key="1">
    <source>
        <dbReference type="EMBL" id="SAK49817.1"/>
    </source>
</evidence>
<gene>
    <name evidence="1" type="ORF">AWB79_01478</name>
</gene>
<comment type="caution">
    <text evidence="1">The sequence shown here is derived from an EMBL/GenBank/DDBJ whole genome shotgun (WGS) entry which is preliminary data.</text>
</comment>
<dbReference type="InterPro" id="IPR021109">
    <property type="entry name" value="Peptidase_aspartic_dom_sf"/>
</dbReference>
<dbReference type="RefSeq" id="WP_061166738.1">
    <property type="nucleotide sequence ID" value="NZ_FCOA02000003.1"/>
</dbReference>
<dbReference type="GO" id="GO:0006508">
    <property type="term" value="P:proteolysis"/>
    <property type="evidence" value="ECO:0007669"/>
    <property type="project" value="InterPro"/>
</dbReference>
<dbReference type="STRING" id="1777140.AWB79_01478"/>
<sequence length="220" mass="23298">MKALGGRAYEGAERVDEALADYMQVLALEPDRATVSSNLFIRTAAIYARAGRYCDAASMIRMWESASPDRAGNAQAQSMIARYASKQACVSDYATGQASFPRSAGTTIRVRARVNGAEGVFIVDTGASYVALTSAFAQRARVASERARPIHVQTANGIRVAKLTQANSVTLKSVSAANVPVTVDSGGAAFGAGVDGLLGQSFLSRFDVRFAPAQWPIARR</sequence>
<dbReference type="Gene3D" id="1.25.40.10">
    <property type="entry name" value="Tetratricopeptide repeat domain"/>
    <property type="match status" value="1"/>
</dbReference>
<dbReference type="PROSITE" id="PS00141">
    <property type="entry name" value="ASP_PROTEASE"/>
    <property type="match status" value="1"/>
</dbReference>